<dbReference type="CDD" id="cd03134">
    <property type="entry name" value="GATase1_PfpI_like"/>
    <property type="match status" value="1"/>
</dbReference>
<keyword evidence="3" id="KW-0315">Glutamine amidotransferase</keyword>
<keyword evidence="4" id="KW-1185">Reference proteome</keyword>
<dbReference type="RefSeq" id="WP_343953228.1">
    <property type="nucleotide sequence ID" value="NZ_BAAAHQ010000035.1"/>
</dbReference>
<comment type="caution">
    <text evidence="3">The sequence shown here is derived from an EMBL/GenBank/DDBJ whole genome shotgun (WGS) entry which is preliminary data.</text>
</comment>
<evidence type="ECO:0000313" key="4">
    <source>
        <dbReference type="Proteomes" id="UP001501578"/>
    </source>
</evidence>
<reference evidence="3 4" key="1">
    <citation type="journal article" date="2019" name="Int. J. Syst. Evol. Microbiol.">
        <title>The Global Catalogue of Microorganisms (GCM) 10K type strain sequencing project: providing services to taxonomists for standard genome sequencing and annotation.</title>
        <authorList>
            <consortium name="The Broad Institute Genomics Platform"/>
            <consortium name="The Broad Institute Genome Sequencing Center for Infectious Disease"/>
            <person name="Wu L."/>
            <person name="Ma J."/>
        </authorList>
    </citation>
    <scope>NUCLEOTIDE SEQUENCE [LARGE SCALE GENOMIC DNA]</scope>
    <source>
        <strain evidence="3 4">JCM 11136</strain>
    </source>
</reference>
<dbReference type="InterPro" id="IPR029062">
    <property type="entry name" value="Class_I_gatase-like"/>
</dbReference>
<dbReference type="PANTHER" id="PTHR42733">
    <property type="entry name" value="DJ-1 PROTEIN"/>
    <property type="match status" value="1"/>
</dbReference>
<gene>
    <name evidence="3" type="ORF">GCM10009560_57610</name>
</gene>
<dbReference type="EMBL" id="BAAAHQ010000035">
    <property type="protein sequence ID" value="GAA0943874.1"/>
    <property type="molecule type" value="Genomic_DNA"/>
</dbReference>
<name>A0ABN1QKE1_9ACTN</name>
<proteinExistence type="inferred from homology"/>
<evidence type="ECO:0000259" key="2">
    <source>
        <dbReference type="Pfam" id="PF01965"/>
    </source>
</evidence>
<accession>A0ABN1QKE1</accession>
<dbReference type="SUPFAM" id="SSF52317">
    <property type="entry name" value="Class I glutamine amidotransferase-like"/>
    <property type="match status" value="1"/>
</dbReference>
<sequence>MNRSAVIITGPGFQDHDVVYTYYRLLEEGWHADVATKGGEQVTGKYGVPLPMDKTAKPLVSFDDLDAARYDAVLLTGGHEAPDRVRQDADVLRFVRDMDAGGKVVAGLCHGPWIMVSAGVLKGRRACAYIGLRDDVVNAGAEVVDSDVIVDGNIITCSYFAYVGAFMRAVFETVDKSQC</sequence>
<dbReference type="Pfam" id="PF01965">
    <property type="entry name" value="DJ-1_PfpI"/>
    <property type="match status" value="1"/>
</dbReference>
<feature type="domain" description="DJ-1/PfpI" evidence="2">
    <location>
        <begin position="4"/>
        <end position="172"/>
    </location>
</feature>
<organism evidence="3 4">
    <name type="scientific">Nonomuraea longicatena</name>
    <dbReference type="NCBI Taxonomy" id="83682"/>
    <lineage>
        <taxon>Bacteria</taxon>
        <taxon>Bacillati</taxon>
        <taxon>Actinomycetota</taxon>
        <taxon>Actinomycetes</taxon>
        <taxon>Streptosporangiales</taxon>
        <taxon>Streptosporangiaceae</taxon>
        <taxon>Nonomuraea</taxon>
    </lineage>
</organism>
<dbReference type="InterPro" id="IPR002818">
    <property type="entry name" value="DJ-1/PfpI"/>
</dbReference>
<dbReference type="InterPro" id="IPR006286">
    <property type="entry name" value="C56_PfpI-like"/>
</dbReference>
<comment type="similarity">
    <text evidence="1">Belongs to the peptidase C56 family.</text>
</comment>
<protein>
    <submittedName>
        <fullName evidence="3">Type 1 glutamine amidotransferase domain-containing protein</fullName>
    </submittedName>
</protein>
<dbReference type="Gene3D" id="3.40.50.880">
    <property type="match status" value="1"/>
</dbReference>
<evidence type="ECO:0000256" key="1">
    <source>
        <dbReference type="ARBA" id="ARBA00008542"/>
    </source>
</evidence>
<evidence type="ECO:0000313" key="3">
    <source>
        <dbReference type="EMBL" id="GAA0943874.1"/>
    </source>
</evidence>
<dbReference type="PANTHER" id="PTHR42733:SF2">
    <property type="entry name" value="DJ-1_THIJ_PFPI FAMILY PROTEIN"/>
    <property type="match status" value="1"/>
</dbReference>
<dbReference type="PROSITE" id="PS51276">
    <property type="entry name" value="PEPTIDASE_C56_PFPI"/>
    <property type="match status" value="1"/>
</dbReference>
<dbReference type="Proteomes" id="UP001501578">
    <property type="component" value="Unassembled WGS sequence"/>
</dbReference>